<feature type="transmembrane region" description="Helical" evidence="6">
    <location>
        <begin position="16"/>
        <end position="37"/>
    </location>
</feature>
<reference evidence="8" key="1">
    <citation type="submission" date="2022-06" db="EMBL/GenBank/DDBJ databases">
        <title>Complete genome sequences of two strains of the flax pathogen Septoria linicola.</title>
        <authorList>
            <person name="Lapalu N."/>
            <person name="Simon A."/>
            <person name="Demenou B."/>
            <person name="Paumier D."/>
            <person name="Guillot M.-P."/>
            <person name="Gout L."/>
            <person name="Valade R."/>
        </authorList>
    </citation>
    <scope>NUCLEOTIDE SEQUENCE</scope>
    <source>
        <strain evidence="8">SE15195</strain>
    </source>
</reference>
<dbReference type="EMBL" id="CP099424">
    <property type="protein sequence ID" value="USW55433.1"/>
    <property type="molecule type" value="Genomic_DNA"/>
</dbReference>
<feature type="transmembrane region" description="Helical" evidence="6">
    <location>
        <begin position="267"/>
        <end position="288"/>
    </location>
</feature>
<sequence length="469" mass="50737">MESIRGALQSFRSSTAFITFVIAYAVFTDQFLFAAIIPVYPYSLQQRVGVSKERVQFWVSILLGVFGIACVVVAIPWGWYTDRSKSRRTPFLIGLLILLGSTLMLWFTPTIAGQVVGRALQGFASTVVWTTGLAVLVDTCGKQHVGEYMGYVGIALNAGSLTAPFLGGIVFAKCGYHAVFGLIIAIVVIDILLRLVMVEQTNPTFTNANPCEVSIVKLESAPSSIKKEPSVAIDQISISSQSTLVQEPSTTSTRLPPILRMVCSIRFLVALWGIMVLALVFSGFQATLPLFVHSTFHWDAIGGGLIFVPLSLPAIFGPVIGRFTDRHGGRWFAVAGYLLFCISLVCLRFISQNSTQHKALLCVLLVLVGSCMALVLEPLFAEITSEASRMEKEDEEKGMADVSYYGSAYAWFNIAWASGNFLGPLMAGMVMDAAGWGTMTWALGLLGGVSALPVGLWCGGWYFAGKAVV</sequence>
<name>A0A9Q9AYA0_9PEZI</name>
<gene>
    <name evidence="8" type="ORF">Slin15195_G087520</name>
</gene>
<feature type="transmembrane region" description="Helical" evidence="6">
    <location>
        <begin position="402"/>
        <end position="421"/>
    </location>
</feature>
<keyword evidence="5 6" id="KW-0472">Membrane</keyword>
<evidence type="ECO:0000256" key="1">
    <source>
        <dbReference type="ARBA" id="ARBA00004141"/>
    </source>
</evidence>
<dbReference type="PANTHER" id="PTHR23506">
    <property type="entry name" value="GH10249P"/>
    <property type="match status" value="1"/>
</dbReference>
<dbReference type="CDD" id="cd17325">
    <property type="entry name" value="MFS_MdtG_SLC18_like"/>
    <property type="match status" value="1"/>
</dbReference>
<dbReference type="Pfam" id="PF07690">
    <property type="entry name" value="MFS_1"/>
    <property type="match status" value="1"/>
</dbReference>
<dbReference type="GO" id="GO:0016020">
    <property type="term" value="C:membrane"/>
    <property type="evidence" value="ECO:0007669"/>
    <property type="project" value="UniProtKB-SubCell"/>
</dbReference>
<comment type="subcellular location">
    <subcellularLocation>
        <location evidence="1">Membrane</location>
        <topology evidence="1">Multi-pass membrane protein</topology>
    </subcellularLocation>
</comment>
<keyword evidence="9" id="KW-1185">Reference proteome</keyword>
<dbReference type="GO" id="GO:0022857">
    <property type="term" value="F:transmembrane transporter activity"/>
    <property type="evidence" value="ECO:0007669"/>
    <property type="project" value="InterPro"/>
</dbReference>
<evidence type="ECO:0000256" key="4">
    <source>
        <dbReference type="ARBA" id="ARBA00022989"/>
    </source>
</evidence>
<feature type="transmembrane region" description="Helical" evidence="6">
    <location>
        <begin position="178"/>
        <end position="197"/>
    </location>
</feature>
<evidence type="ECO:0000313" key="9">
    <source>
        <dbReference type="Proteomes" id="UP001056384"/>
    </source>
</evidence>
<evidence type="ECO:0000256" key="5">
    <source>
        <dbReference type="ARBA" id="ARBA00023136"/>
    </source>
</evidence>
<dbReference type="InterPro" id="IPR020846">
    <property type="entry name" value="MFS_dom"/>
</dbReference>
<feature type="transmembrane region" description="Helical" evidence="6">
    <location>
        <begin position="300"/>
        <end position="319"/>
    </location>
</feature>
<keyword evidence="2" id="KW-0813">Transport</keyword>
<proteinExistence type="predicted"/>
<evidence type="ECO:0000313" key="8">
    <source>
        <dbReference type="EMBL" id="USW55433.1"/>
    </source>
</evidence>
<feature type="transmembrane region" description="Helical" evidence="6">
    <location>
        <begin position="149"/>
        <end position="172"/>
    </location>
</feature>
<dbReference type="InterPro" id="IPR011701">
    <property type="entry name" value="MFS"/>
</dbReference>
<dbReference type="InterPro" id="IPR036259">
    <property type="entry name" value="MFS_trans_sf"/>
</dbReference>
<feature type="transmembrane region" description="Helical" evidence="6">
    <location>
        <begin position="91"/>
        <end position="107"/>
    </location>
</feature>
<dbReference type="OrthoDB" id="5086884at2759"/>
<feature type="transmembrane region" description="Helical" evidence="6">
    <location>
        <begin position="119"/>
        <end position="137"/>
    </location>
</feature>
<dbReference type="AlphaFoldDB" id="A0A9Q9AYA0"/>
<feature type="transmembrane region" description="Helical" evidence="6">
    <location>
        <begin position="357"/>
        <end position="381"/>
    </location>
</feature>
<dbReference type="SUPFAM" id="SSF103473">
    <property type="entry name" value="MFS general substrate transporter"/>
    <property type="match status" value="1"/>
</dbReference>
<feature type="transmembrane region" description="Helical" evidence="6">
    <location>
        <begin position="441"/>
        <end position="464"/>
    </location>
</feature>
<evidence type="ECO:0000256" key="3">
    <source>
        <dbReference type="ARBA" id="ARBA00022692"/>
    </source>
</evidence>
<feature type="domain" description="Major facilitator superfamily (MFS) profile" evidence="7">
    <location>
        <begin position="18"/>
        <end position="469"/>
    </location>
</feature>
<accession>A0A9Q9AYA0</accession>
<evidence type="ECO:0000259" key="7">
    <source>
        <dbReference type="PROSITE" id="PS50850"/>
    </source>
</evidence>
<dbReference type="InterPro" id="IPR050930">
    <property type="entry name" value="MFS_Vesicular_Transporter"/>
</dbReference>
<dbReference type="PANTHER" id="PTHR23506:SF23">
    <property type="entry name" value="GH10249P"/>
    <property type="match status" value="1"/>
</dbReference>
<dbReference type="Proteomes" id="UP001056384">
    <property type="component" value="Chromosome 7"/>
</dbReference>
<dbReference type="PROSITE" id="PS50850">
    <property type="entry name" value="MFS"/>
    <property type="match status" value="1"/>
</dbReference>
<organism evidence="8 9">
    <name type="scientific">Septoria linicola</name>
    <dbReference type="NCBI Taxonomy" id="215465"/>
    <lineage>
        <taxon>Eukaryota</taxon>
        <taxon>Fungi</taxon>
        <taxon>Dikarya</taxon>
        <taxon>Ascomycota</taxon>
        <taxon>Pezizomycotina</taxon>
        <taxon>Dothideomycetes</taxon>
        <taxon>Dothideomycetidae</taxon>
        <taxon>Mycosphaerellales</taxon>
        <taxon>Mycosphaerellaceae</taxon>
        <taxon>Septoria</taxon>
    </lineage>
</organism>
<protein>
    <submittedName>
        <fullName evidence="8">Major facilitator superfamily, MFS transporter superfamily</fullName>
    </submittedName>
</protein>
<evidence type="ECO:0000256" key="2">
    <source>
        <dbReference type="ARBA" id="ARBA00022448"/>
    </source>
</evidence>
<evidence type="ECO:0000256" key="6">
    <source>
        <dbReference type="SAM" id="Phobius"/>
    </source>
</evidence>
<dbReference type="Gene3D" id="1.20.1250.20">
    <property type="entry name" value="MFS general substrate transporter like domains"/>
    <property type="match status" value="1"/>
</dbReference>
<keyword evidence="3 6" id="KW-0812">Transmembrane</keyword>
<keyword evidence="4 6" id="KW-1133">Transmembrane helix</keyword>
<feature type="transmembrane region" description="Helical" evidence="6">
    <location>
        <begin position="331"/>
        <end position="351"/>
    </location>
</feature>
<feature type="transmembrane region" description="Helical" evidence="6">
    <location>
        <begin position="57"/>
        <end position="79"/>
    </location>
</feature>